<dbReference type="EMBL" id="JAVDYC010000001">
    <property type="protein sequence ID" value="MDR7321060.1"/>
    <property type="molecule type" value="Genomic_DNA"/>
</dbReference>
<dbReference type="GO" id="GO:0043190">
    <property type="term" value="C:ATP-binding cassette (ABC) transporter complex"/>
    <property type="evidence" value="ECO:0007669"/>
    <property type="project" value="InterPro"/>
</dbReference>
<organism evidence="8 9">
    <name type="scientific">Catenuloplanes niger</name>
    <dbReference type="NCBI Taxonomy" id="587534"/>
    <lineage>
        <taxon>Bacteria</taxon>
        <taxon>Bacillati</taxon>
        <taxon>Actinomycetota</taxon>
        <taxon>Actinomycetes</taxon>
        <taxon>Micromonosporales</taxon>
        <taxon>Micromonosporaceae</taxon>
        <taxon>Catenuloplanes</taxon>
    </lineage>
</organism>
<evidence type="ECO:0000256" key="7">
    <source>
        <dbReference type="SAM" id="Phobius"/>
    </source>
</evidence>
<evidence type="ECO:0000256" key="1">
    <source>
        <dbReference type="ARBA" id="ARBA00004141"/>
    </source>
</evidence>
<evidence type="ECO:0000256" key="5">
    <source>
        <dbReference type="ARBA" id="ARBA00023136"/>
    </source>
</evidence>
<evidence type="ECO:0000313" key="8">
    <source>
        <dbReference type="EMBL" id="MDR7321060.1"/>
    </source>
</evidence>
<gene>
    <name evidence="8" type="ORF">J2S44_001310</name>
</gene>
<dbReference type="GO" id="GO:0010043">
    <property type="term" value="P:response to zinc ion"/>
    <property type="evidence" value="ECO:0007669"/>
    <property type="project" value="TreeGrafter"/>
</dbReference>
<dbReference type="InterPro" id="IPR001626">
    <property type="entry name" value="ABC_TroCD"/>
</dbReference>
<comment type="similarity">
    <text evidence="2 6">Belongs to the ABC-3 integral membrane protein family.</text>
</comment>
<keyword evidence="4 7" id="KW-1133">Transmembrane helix</keyword>
<dbReference type="RefSeq" id="WP_310409838.1">
    <property type="nucleotide sequence ID" value="NZ_JAVDYC010000001.1"/>
</dbReference>
<reference evidence="8 9" key="1">
    <citation type="submission" date="2023-07" db="EMBL/GenBank/DDBJ databases">
        <title>Sequencing the genomes of 1000 actinobacteria strains.</title>
        <authorList>
            <person name="Klenk H.-P."/>
        </authorList>
    </citation>
    <scope>NUCLEOTIDE SEQUENCE [LARGE SCALE GENOMIC DNA]</scope>
    <source>
        <strain evidence="8 9">DSM 44711</strain>
    </source>
</reference>
<dbReference type="Proteomes" id="UP001183629">
    <property type="component" value="Unassembled WGS sequence"/>
</dbReference>
<feature type="transmembrane region" description="Helical" evidence="7">
    <location>
        <begin position="98"/>
        <end position="120"/>
    </location>
</feature>
<feature type="transmembrane region" description="Helical" evidence="7">
    <location>
        <begin position="227"/>
        <end position="246"/>
    </location>
</feature>
<proteinExistence type="inferred from homology"/>
<feature type="transmembrane region" description="Helical" evidence="7">
    <location>
        <begin position="61"/>
        <end position="86"/>
    </location>
</feature>
<accession>A0AAE3ZNF5</accession>
<dbReference type="InterPro" id="IPR022392">
    <property type="entry name" value="Anch_rpt-typ_ABC_trnsprt_perm"/>
</dbReference>
<dbReference type="CDD" id="cd06550">
    <property type="entry name" value="TM_ABC_iron-siderophores_like"/>
    <property type="match status" value="1"/>
</dbReference>
<feature type="transmembrane region" description="Helical" evidence="7">
    <location>
        <begin position="140"/>
        <end position="157"/>
    </location>
</feature>
<feature type="transmembrane region" description="Helical" evidence="7">
    <location>
        <begin position="21"/>
        <end position="41"/>
    </location>
</feature>
<name>A0AAE3ZNF5_9ACTN</name>
<sequence>MSPLDFLADLVNPDLAFLPKALAIAVMSAIMCGVVGCYVVLRGMAFIGDAVAHAVFPGLAVAFLFSGSLVLGGITAGVLTALLVAVFAQNRRIKEDSVIGVFFVAAFALGIVIISRAPGYAGSLQQFLFGSITGIPDRDLFVVGGTGLFLLLAVALLHKEFVAVTLDREMARALGLRVFWLDVTLYVLVTLAVVMAVQTIGNILVLALLVTPAAAARLLTDRLVVMMLLAPAIGALSAVLGLYLSWSWDLPVGGTVVLVLTGVFLLAFLLAPRHGAVTRLARAR</sequence>
<protein>
    <submittedName>
        <fullName evidence="8">Manganese/iron transport system permease protein</fullName>
    </submittedName>
</protein>
<evidence type="ECO:0000256" key="4">
    <source>
        <dbReference type="ARBA" id="ARBA00022989"/>
    </source>
</evidence>
<keyword evidence="5 7" id="KW-0472">Membrane</keyword>
<evidence type="ECO:0000313" key="9">
    <source>
        <dbReference type="Proteomes" id="UP001183629"/>
    </source>
</evidence>
<feature type="transmembrane region" description="Helical" evidence="7">
    <location>
        <begin position="178"/>
        <end position="197"/>
    </location>
</feature>
<dbReference type="Pfam" id="PF00950">
    <property type="entry name" value="ABC-3"/>
    <property type="match status" value="1"/>
</dbReference>
<dbReference type="GO" id="GO:0055085">
    <property type="term" value="P:transmembrane transport"/>
    <property type="evidence" value="ECO:0007669"/>
    <property type="project" value="InterPro"/>
</dbReference>
<keyword evidence="6" id="KW-0813">Transport</keyword>
<evidence type="ECO:0000256" key="6">
    <source>
        <dbReference type="RuleBase" id="RU003943"/>
    </source>
</evidence>
<dbReference type="InterPro" id="IPR037294">
    <property type="entry name" value="ABC_BtuC-like"/>
</dbReference>
<dbReference type="NCBIfam" id="TIGR03770">
    <property type="entry name" value="anch_rpt_perm"/>
    <property type="match status" value="1"/>
</dbReference>
<evidence type="ECO:0000256" key="2">
    <source>
        <dbReference type="ARBA" id="ARBA00008034"/>
    </source>
</evidence>
<dbReference type="PANTHER" id="PTHR30477:SF13">
    <property type="entry name" value="IRON TRANSPORT SYSTEM MEMBRANE PROTEIN HI_0360-RELATED"/>
    <property type="match status" value="1"/>
</dbReference>
<evidence type="ECO:0000256" key="3">
    <source>
        <dbReference type="ARBA" id="ARBA00022692"/>
    </source>
</evidence>
<dbReference type="SUPFAM" id="SSF81345">
    <property type="entry name" value="ABC transporter involved in vitamin B12 uptake, BtuC"/>
    <property type="match status" value="1"/>
</dbReference>
<feature type="transmembrane region" description="Helical" evidence="7">
    <location>
        <begin position="252"/>
        <end position="271"/>
    </location>
</feature>
<dbReference type="AlphaFoldDB" id="A0AAE3ZNF5"/>
<feature type="transmembrane region" description="Helical" evidence="7">
    <location>
        <begin position="203"/>
        <end position="220"/>
    </location>
</feature>
<keyword evidence="9" id="KW-1185">Reference proteome</keyword>
<dbReference type="PANTHER" id="PTHR30477">
    <property type="entry name" value="ABC-TRANSPORTER METAL-BINDING PROTEIN"/>
    <property type="match status" value="1"/>
</dbReference>
<comment type="caution">
    <text evidence="8">The sequence shown here is derived from an EMBL/GenBank/DDBJ whole genome shotgun (WGS) entry which is preliminary data.</text>
</comment>
<comment type="subcellular location">
    <subcellularLocation>
        <location evidence="6">Cell membrane</location>
        <topology evidence="6">Multi-pass membrane protein</topology>
    </subcellularLocation>
    <subcellularLocation>
        <location evidence="1">Membrane</location>
        <topology evidence="1">Multi-pass membrane protein</topology>
    </subcellularLocation>
</comment>
<keyword evidence="3 6" id="KW-0812">Transmembrane</keyword>
<dbReference type="Gene3D" id="1.10.3470.10">
    <property type="entry name" value="ABC transporter involved in vitamin B12 uptake, BtuC"/>
    <property type="match status" value="1"/>
</dbReference>